<gene>
    <name evidence="2" type="ORF">ILUMI_14785</name>
</gene>
<dbReference type="OrthoDB" id="8196265at2759"/>
<dbReference type="PANTHER" id="PTHR45749:SF28">
    <property type="entry name" value="ZINC FINGER MYM-TYPE PROTEIN 1-LIKE-RELATED"/>
    <property type="match status" value="1"/>
</dbReference>
<organism evidence="2 3">
    <name type="scientific">Ignelater luminosus</name>
    <name type="common">Cucubano</name>
    <name type="synonym">Pyrophorus luminosus</name>
    <dbReference type="NCBI Taxonomy" id="2038154"/>
    <lineage>
        <taxon>Eukaryota</taxon>
        <taxon>Metazoa</taxon>
        <taxon>Ecdysozoa</taxon>
        <taxon>Arthropoda</taxon>
        <taxon>Hexapoda</taxon>
        <taxon>Insecta</taxon>
        <taxon>Pterygota</taxon>
        <taxon>Neoptera</taxon>
        <taxon>Endopterygota</taxon>
        <taxon>Coleoptera</taxon>
        <taxon>Polyphaga</taxon>
        <taxon>Elateriformia</taxon>
        <taxon>Elateroidea</taxon>
        <taxon>Elateridae</taxon>
        <taxon>Agrypninae</taxon>
        <taxon>Pyrophorini</taxon>
        <taxon>Ignelater</taxon>
    </lineage>
</organism>
<dbReference type="AlphaFoldDB" id="A0A8K0GAL1"/>
<accession>A0A8K0GAL1</accession>
<evidence type="ECO:0000313" key="3">
    <source>
        <dbReference type="Proteomes" id="UP000801492"/>
    </source>
</evidence>
<proteinExistence type="predicted"/>
<dbReference type="InterPro" id="IPR025398">
    <property type="entry name" value="DUF4371"/>
</dbReference>
<evidence type="ECO:0000313" key="2">
    <source>
        <dbReference type="EMBL" id="KAF2891388.1"/>
    </source>
</evidence>
<reference evidence="2" key="1">
    <citation type="submission" date="2019-08" db="EMBL/GenBank/DDBJ databases">
        <title>The genome of the North American firefly Photinus pyralis.</title>
        <authorList>
            <consortium name="Photinus pyralis genome working group"/>
            <person name="Fallon T.R."/>
            <person name="Sander Lower S.E."/>
            <person name="Weng J.-K."/>
        </authorList>
    </citation>
    <scope>NUCLEOTIDE SEQUENCE</scope>
    <source>
        <strain evidence="2">TRF0915ILg1</strain>
        <tissue evidence="2">Whole body</tissue>
    </source>
</reference>
<sequence length="235" mass="27460">MQKLFCWPCLLFSVEISVWNKNGFDDLNNLSKARKRHENSKCHIDSFVKLQQFGNQNRMESNISEQYKINIENYNKKVTANRYIISKLIDVVRFLSKQELAFRGHRKSTESNNRGNYIELVYLLSTSDNQLKLHLEKSTVFTGLSNRIQNDLLKSLGNILLREIKKGLENATFVAIIVDETTDISHRAQMSTVFRYMIENGNVEERFVGFTDVSKNREEIRYLLTYLTNFSALKN</sequence>
<dbReference type="EMBL" id="VTPC01033338">
    <property type="protein sequence ID" value="KAF2891388.1"/>
    <property type="molecule type" value="Genomic_DNA"/>
</dbReference>
<name>A0A8K0GAL1_IGNLU</name>
<dbReference type="Proteomes" id="UP000801492">
    <property type="component" value="Unassembled WGS sequence"/>
</dbReference>
<dbReference type="PANTHER" id="PTHR45749">
    <property type="match status" value="1"/>
</dbReference>
<dbReference type="Pfam" id="PF14291">
    <property type="entry name" value="DUF4371"/>
    <property type="match status" value="1"/>
</dbReference>
<evidence type="ECO:0000259" key="1">
    <source>
        <dbReference type="Pfam" id="PF14291"/>
    </source>
</evidence>
<protein>
    <recommendedName>
        <fullName evidence="1">DUF4371 domain-containing protein</fullName>
    </recommendedName>
</protein>
<comment type="caution">
    <text evidence="2">The sequence shown here is derived from an EMBL/GenBank/DDBJ whole genome shotgun (WGS) entry which is preliminary data.</text>
</comment>
<feature type="domain" description="DUF4371" evidence="1">
    <location>
        <begin position="78"/>
        <end position="214"/>
    </location>
</feature>
<keyword evidence="3" id="KW-1185">Reference proteome</keyword>